<accession>A0A5N6K122</accession>
<feature type="region of interest" description="Disordered" evidence="2">
    <location>
        <begin position="1048"/>
        <end position="1393"/>
    </location>
</feature>
<dbReference type="GO" id="GO:0032065">
    <property type="term" value="P:maintenance of protein location in cell cortex"/>
    <property type="evidence" value="ECO:0007669"/>
    <property type="project" value="InterPro"/>
</dbReference>
<feature type="region of interest" description="Disordered" evidence="2">
    <location>
        <begin position="543"/>
        <end position="672"/>
    </location>
</feature>
<feature type="region of interest" description="Disordered" evidence="2">
    <location>
        <begin position="503"/>
        <end position="525"/>
    </location>
</feature>
<dbReference type="OrthoDB" id="2149224at2759"/>
<feature type="compositionally biased region" description="Polar residues" evidence="2">
    <location>
        <begin position="1210"/>
        <end position="1224"/>
    </location>
</feature>
<dbReference type="PROSITE" id="PS50003">
    <property type="entry name" value="PH_DOMAIN"/>
    <property type="match status" value="1"/>
</dbReference>
<dbReference type="Proteomes" id="UP000326757">
    <property type="component" value="Unassembled WGS sequence"/>
</dbReference>
<dbReference type="GO" id="GO:0015631">
    <property type="term" value="F:tubulin binding"/>
    <property type="evidence" value="ECO:0007669"/>
    <property type="project" value="TreeGrafter"/>
</dbReference>
<evidence type="ECO:0000313" key="4">
    <source>
        <dbReference type="EMBL" id="KAB8295843.1"/>
    </source>
</evidence>
<feature type="compositionally biased region" description="Basic and acidic residues" evidence="2">
    <location>
        <begin position="1093"/>
        <end position="1112"/>
    </location>
</feature>
<protein>
    <recommendedName>
        <fullName evidence="3">PH domain-containing protein</fullName>
    </recommendedName>
</protein>
<feature type="region of interest" description="Disordered" evidence="2">
    <location>
        <begin position="1707"/>
        <end position="1735"/>
    </location>
</feature>
<feature type="region of interest" description="Disordered" evidence="2">
    <location>
        <begin position="1"/>
        <end position="35"/>
    </location>
</feature>
<sequence length="1735" mass="189351">MSTSIAMDHPSILSDAGDSNSSNDPFLSPPSAMSGHRFSHFDKQLFALGPSTSPEQAKRALEAHLAETERRIQEASNLGTTLLQQRKDLGERLKEVEKQQSEGDITPELRQKLVDIEKEYNEVGRETARAFLPKSRVSSNEMGGSPLSDKRSASPSKFESQATATASPSKFSVPNRKQRNQPANRVHDIEFATEISTSLLAQVRHLQALLAEKEETLKTVALEKSRLELEAEGFTQRLRSLDESENRYKDENWNLETQIHEHLATQKEASEREKRLTQSLSLLQAEKGAAQKELDEIRLNHAKLQDQHASAVKHLDVELGTAKRSLTIFETEKLALQKKVEELIGQNQELARAVAHHRSRVEEREASQGSGEEEPPTTTDNNTPEHSPPPSPVKMTPRHSMLESETLKSSLHHAHRMIQNLKGNIHREKTEKLELKRMLQEARDEIEVARRGEPQVDSPGPRRSRKNTPISVKKPFKVGQLGGIRNSRSEVLIEEDQQDHLEDVNWEDDHEQPSPSRGSRAMGTATGAAVAASMAAGVVRSSNQLFGSSTEQSDAFETANERNTETEDFQTGVEDMTGADDTDTETEKGGTVRAKPSRGSIALSKAGNRDSFQSTASTSDDEYLYEDAKTPGIHPQRLRLKVSRNGNRRSRVPSEDAQADSPIDFVDISKETPQPARQSLSLFAELGELASDDESVASGTQSRYASRGNTPQSSRPSTARNVPASATVPPVPRIPMTDSATMTEPWEPEPHTQTTTAPILSGLAGAALGAAGGVAAALGFNAAGHDPAVSPEPEAEPQILETPVDTATREPLVKETQAAISLPYIEPQASDVAPESEATTFASAEEAQHVSPQVLGRPPMSEAASQWHDEQMKQQMDGLLKVQPQHDVTRPVSTTYSDMSSQYDNELIDEKLDRFPSPPISRTNTSTTNLAAAETTPVVPLTISTIRSEHIEAEPIPEVEPTPAAPLTISTIHSEQIEQVDADPVPVEPLSISAIRSEHVEPMVIEEGRSESLVLPAILPSTPKHASGPDYFSVSPGLGFSTIQSVDTEPIAPSTPRSPKRDGVLLSRFPVTESKSVNEDKSVEARSPTTESRSVDEVKPEQGIKAKEEPHTPKTGFMNSVFGGWNKKQPGTPIIAEDETSQSPGQSPVAETPESQRPFKVVSGNATESSPKKPRVEMADESSQTALTAEQIDQMLNKGKRQEAVIAQDGQKSPIHSQPHSNNIPAALKVRKSQESIGSISRSKPKSSDLESPADVTPKRPTSSGSGRNASISSIHPPLPSDHRQVIAAAAQRAGSAGGSGDHKNLDTLTEDEQDRQQPQRTGSSTSAGTGAMGPPPPLPSTSKSRPKTPSSQTHGSSRVTSTSKYRNPSTERDVQSPPGTGRSRHSSVSSFASEVDTRFNLRAGIPMPQGVESSTDPRMINAITQTMIGEYLWKYTRKAGGRGGMSENRHRRYFWVHPYTRTLYWSDRDPSTAGRSELKAKSVAIEAVRVVTDDNPMPPGLHRKSLVILTPGRTVQFTASTGQRHETWFNALSYLLLRTGEDAVADTVEVSGALTSEDVNEFNPGYGHAHLGSRRGPASLSSYNSRTTRNDSPISKDRRYSTMHPRLTSRPSRPALGSNTFSRLSSYFLPVDGNKTFSGRRSRSVNGAASSIYEASEVHDSAEDMREQIERQDRESDRLENVRACCDGKHDVGHLHHDIPKGRQTISAASGSYRQTHRAPSRTSQRPSEPSQQT</sequence>
<dbReference type="EMBL" id="VIGI01000009">
    <property type="protein sequence ID" value="KAB8295843.1"/>
    <property type="molecule type" value="Genomic_DNA"/>
</dbReference>
<organism evidence="4 5">
    <name type="scientific">Monilinia laxa</name>
    <name type="common">Brown rot fungus</name>
    <name type="synonym">Sclerotinia laxa</name>
    <dbReference type="NCBI Taxonomy" id="61186"/>
    <lineage>
        <taxon>Eukaryota</taxon>
        <taxon>Fungi</taxon>
        <taxon>Dikarya</taxon>
        <taxon>Ascomycota</taxon>
        <taxon>Pezizomycotina</taxon>
        <taxon>Leotiomycetes</taxon>
        <taxon>Helotiales</taxon>
        <taxon>Sclerotiniaceae</taxon>
        <taxon>Monilinia</taxon>
    </lineage>
</organism>
<dbReference type="InterPro" id="IPR053005">
    <property type="entry name" value="Nuclear_Pos-Cytoskel_Interact"/>
</dbReference>
<evidence type="ECO:0000256" key="1">
    <source>
        <dbReference type="SAM" id="Coils"/>
    </source>
</evidence>
<evidence type="ECO:0000256" key="2">
    <source>
        <dbReference type="SAM" id="MobiDB-lite"/>
    </source>
</evidence>
<dbReference type="SMART" id="SM00233">
    <property type="entry name" value="PH"/>
    <property type="match status" value="1"/>
</dbReference>
<feature type="compositionally biased region" description="Polar residues" evidence="2">
    <location>
        <begin position="1722"/>
        <end position="1735"/>
    </location>
</feature>
<gene>
    <name evidence="4" type="ORF">EYC80_008665</name>
</gene>
<dbReference type="CDD" id="cd13365">
    <property type="entry name" value="PH_PLC_plant-like"/>
    <property type="match status" value="1"/>
</dbReference>
<dbReference type="PANTHER" id="PTHR28190:SF1">
    <property type="entry name" value="NUCLEAR MIGRATION PROTEIN NUM1"/>
    <property type="match status" value="1"/>
</dbReference>
<feature type="region of interest" description="Disordered" evidence="2">
    <location>
        <begin position="1566"/>
        <end position="1617"/>
    </location>
</feature>
<dbReference type="InterPro" id="IPR011993">
    <property type="entry name" value="PH-like_dom_sf"/>
</dbReference>
<keyword evidence="1" id="KW-0175">Coiled coil</keyword>
<dbReference type="GO" id="GO:0005543">
    <property type="term" value="F:phospholipid binding"/>
    <property type="evidence" value="ECO:0007669"/>
    <property type="project" value="InterPro"/>
</dbReference>
<feature type="compositionally biased region" description="Polar residues" evidence="2">
    <location>
        <begin position="153"/>
        <end position="172"/>
    </location>
</feature>
<dbReference type="GO" id="GO:0005938">
    <property type="term" value="C:cell cortex"/>
    <property type="evidence" value="ECO:0007669"/>
    <property type="project" value="InterPro"/>
</dbReference>
<feature type="compositionally biased region" description="Polar residues" evidence="2">
    <location>
        <begin position="1353"/>
        <end position="1369"/>
    </location>
</feature>
<feature type="compositionally biased region" description="Low complexity" evidence="2">
    <location>
        <begin position="376"/>
        <end position="385"/>
    </location>
</feature>
<feature type="domain" description="PH" evidence="3">
    <location>
        <begin position="1426"/>
        <end position="1538"/>
    </location>
</feature>
<feature type="region of interest" description="Disordered" evidence="2">
    <location>
        <begin position="131"/>
        <end position="183"/>
    </location>
</feature>
<dbReference type="SUPFAM" id="SSF50729">
    <property type="entry name" value="PH domain-like"/>
    <property type="match status" value="1"/>
</dbReference>
<feature type="region of interest" description="Disordered" evidence="2">
    <location>
        <begin position="692"/>
        <end position="754"/>
    </location>
</feature>
<feature type="compositionally biased region" description="Polar residues" evidence="2">
    <location>
        <begin position="697"/>
        <end position="720"/>
    </location>
</feature>
<feature type="coiled-coil region" evidence="1">
    <location>
        <begin position="210"/>
        <end position="307"/>
    </location>
</feature>
<name>A0A5N6K122_MONLA</name>
<feature type="region of interest" description="Disordered" evidence="2">
    <location>
        <begin position="448"/>
        <end position="490"/>
    </location>
</feature>
<dbReference type="InterPro" id="IPR024774">
    <property type="entry name" value="PH_dom-Mcp5-type"/>
</dbReference>
<evidence type="ECO:0000313" key="5">
    <source>
        <dbReference type="Proteomes" id="UP000326757"/>
    </source>
</evidence>
<feature type="region of interest" description="Disordered" evidence="2">
    <location>
        <begin position="1658"/>
        <end position="1677"/>
    </location>
</feature>
<feature type="compositionally biased region" description="Basic residues" evidence="2">
    <location>
        <begin position="636"/>
        <end position="651"/>
    </location>
</feature>
<feature type="region of interest" description="Disordered" evidence="2">
    <location>
        <begin position="354"/>
        <end position="401"/>
    </location>
</feature>
<feature type="compositionally biased region" description="Polar residues" evidence="2">
    <location>
        <begin position="543"/>
        <end position="555"/>
    </location>
</feature>
<dbReference type="GO" id="GO:0000226">
    <property type="term" value="P:microtubule cytoskeleton organization"/>
    <property type="evidence" value="ECO:0007669"/>
    <property type="project" value="TreeGrafter"/>
</dbReference>
<dbReference type="InterPro" id="IPR001849">
    <property type="entry name" value="PH_domain"/>
</dbReference>
<reference evidence="4 5" key="1">
    <citation type="submission" date="2019-06" db="EMBL/GenBank/DDBJ databases">
        <title>Genome Sequence of the Brown Rot Fungal Pathogen Monilinia laxa.</title>
        <authorList>
            <person name="De Miccolis Angelini R.M."/>
            <person name="Landi L."/>
            <person name="Abate D."/>
            <person name="Pollastro S."/>
            <person name="Romanazzi G."/>
            <person name="Faretra F."/>
        </authorList>
    </citation>
    <scope>NUCLEOTIDE SEQUENCE [LARGE SCALE GENOMIC DNA]</scope>
    <source>
        <strain evidence="4 5">Mlax316</strain>
    </source>
</reference>
<dbReference type="Gene3D" id="2.30.29.30">
    <property type="entry name" value="Pleckstrin-homology domain (PH domain)/Phosphotyrosine-binding domain (PTB)"/>
    <property type="match status" value="1"/>
</dbReference>
<proteinExistence type="predicted"/>
<comment type="caution">
    <text evidence="4">The sequence shown here is derived from an EMBL/GenBank/DDBJ whole genome shotgun (WGS) entry which is preliminary data.</text>
</comment>
<evidence type="ECO:0000259" key="3">
    <source>
        <dbReference type="PROSITE" id="PS50003"/>
    </source>
</evidence>
<feature type="compositionally biased region" description="Low complexity" evidence="2">
    <location>
        <begin position="1341"/>
        <end position="1352"/>
    </location>
</feature>
<dbReference type="GO" id="GO:0005739">
    <property type="term" value="C:mitochondrion"/>
    <property type="evidence" value="ECO:0007669"/>
    <property type="project" value="TreeGrafter"/>
</dbReference>
<dbReference type="PANTHER" id="PTHR28190">
    <property type="entry name" value="NUCLEAR MIGRATION PROTEIN NUM1"/>
    <property type="match status" value="1"/>
</dbReference>
<feature type="compositionally biased region" description="Low complexity" evidence="2">
    <location>
        <begin position="1263"/>
        <end position="1275"/>
    </location>
</feature>
<dbReference type="Pfam" id="PF12814">
    <property type="entry name" value="Mcp5_PH"/>
    <property type="match status" value="1"/>
</dbReference>
<keyword evidence="5" id="KW-1185">Reference proteome</keyword>
<feature type="compositionally biased region" description="Polar residues" evidence="2">
    <location>
        <begin position="1580"/>
        <end position="1594"/>
    </location>
</feature>